<accession>A0ABN6RKC7</accession>
<evidence type="ECO:0000313" key="3">
    <source>
        <dbReference type="Proteomes" id="UP001064971"/>
    </source>
</evidence>
<proteinExistence type="predicted"/>
<feature type="region of interest" description="Disordered" evidence="1">
    <location>
        <begin position="60"/>
        <end position="101"/>
    </location>
</feature>
<organism evidence="2 3">
    <name type="scientific">Deinococcus aetherius</name>
    <dbReference type="NCBI Taxonomy" id="200252"/>
    <lineage>
        <taxon>Bacteria</taxon>
        <taxon>Thermotogati</taxon>
        <taxon>Deinococcota</taxon>
        <taxon>Deinococci</taxon>
        <taxon>Deinococcales</taxon>
        <taxon>Deinococcaceae</taxon>
        <taxon>Deinococcus</taxon>
    </lineage>
</organism>
<gene>
    <name evidence="2" type="ORF">DAETH_37590</name>
</gene>
<sequence length="101" mass="10799">MDQRLGQTELLACRARAWASPDSVGLLVGPTVLILTDGRQGAVLSDAGTRLLTLSSKQQRFPAVPDHRDGGPRGRCPGAGKLHQQRVESTSTSLSEIRPVK</sequence>
<keyword evidence="2" id="KW-0614">Plasmid</keyword>
<evidence type="ECO:0000256" key="1">
    <source>
        <dbReference type="SAM" id="MobiDB-lite"/>
    </source>
</evidence>
<dbReference type="EMBL" id="AP026561">
    <property type="protein sequence ID" value="BDP43790.1"/>
    <property type="molecule type" value="Genomic_DNA"/>
</dbReference>
<dbReference type="RefSeq" id="WP_264777634.1">
    <property type="nucleotide sequence ID" value="NZ_AP026561.1"/>
</dbReference>
<geneLocation type="plasmid" evidence="2 3">
    <name>pDAETH-1</name>
</geneLocation>
<evidence type="ECO:0000313" key="2">
    <source>
        <dbReference type="EMBL" id="BDP43790.1"/>
    </source>
</evidence>
<reference evidence="2" key="1">
    <citation type="submission" date="2022-07" db="EMBL/GenBank/DDBJ databases">
        <title>Complete Genome Sequence of the Radioresistant Bacterium Deinococcus aetherius ST0316, Isolated from the Air Dust collected in Lower Stratosphere above Japan.</title>
        <authorList>
            <person name="Satoh K."/>
            <person name="Hagiwara K."/>
            <person name="Katsumata K."/>
            <person name="Kubo A."/>
            <person name="Yokobori S."/>
            <person name="Yamagishi A."/>
            <person name="Oono Y."/>
            <person name="Narumi I."/>
        </authorList>
    </citation>
    <scope>NUCLEOTIDE SEQUENCE</scope>
    <source>
        <strain evidence="2">ST0316</strain>
        <plasmid evidence="2">pDAETH-1</plasmid>
    </source>
</reference>
<name>A0ABN6RKC7_9DEIO</name>
<dbReference type="Proteomes" id="UP001064971">
    <property type="component" value="Plasmid pDAETH-1"/>
</dbReference>
<protein>
    <submittedName>
        <fullName evidence="2">Uncharacterized protein</fullName>
    </submittedName>
</protein>
<keyword evidence="3" id="KW-1185">Reference proteome</keyword>